<name>A0A8S2DNR1_9BILA</name>
<gene>
    <name evidence="2" type="ORF">OVA965_LOCUS11437</name>
    <name evidence="3" type="ORF">TMI583_LOCUS11438</name>
</gene>
<keyword evidence="1" id="KW-0732">Signal</keyword>
<dbReference type="Proteomes" id="UP000677228">
    <property type="component" value="Unassembled WGS sequence"/>
</dbReference>
<dbReference type="EMBL" id="CAJNOK010004417">
    <property type="protein sequence ID" value="CAF0937089.1"/>
    <property type="molecule type" value="Genomic_DNA"/>
</dbReference>
<sequence length="150" mass="16642">MKITTMYCCLLLILSVSISFSYGSHNVTSYSSTPSCTGVSTSDWKEFKEEVGIYIDVDTTPCNFQDTPMYFTSIAGKLYHWKVSGVTAIYDPKPTGFRIYLAPVPNIFASSTVVQVSYGGTSAGLLNYALKHKWQINWMGVGAYYPPLEI</sequence>
<proteinExistence type="predicted"/>
<dbReference type="AlphaFoldDB" id="A0A8S2DNR1"/>
<dbReference type="Proteomes" id="UP000682733">
    <property type="component" value="Unassembled WGS sequence"/>
</dbReference>
<evidence type="ECO:0000313" key="3">
    <source>
        <dbReference type="EMBL" id="CAF3712587.1"/>
    </source>
</evidence>
<evidence type="ECO:0000256" key="1">
    <source>
        <dbReference type="SAM" id="SignalP"/>
    </source>
</evidence>
<feature type="chain" id="PRO_5036273402" evidence="1">
    <location>
        <begin position="24"/>
        <end position="150"/>
    </location>
</feature>
<evidence type="ECO:0000313" key="2">
    <source>
        <dbReference type="EMBL" id="CAF0937089.1"/>
    </source>
</evidence>
<protein>
    <submittedName>
        <fullName evidence="2">Uncharacterized protein</fullName>
    </submittedName>
</protein>
<accession>A0A8S2DNR1</accession>
<evidence type="ECO:0000313" key="4">
    <source>
        <dbReference type="Proteomes" id="UP000677228"/>
    </source>
</evidence>
<reference evidence="2" key="1">
    <citation type="submission" date="2021-02" db="EMBL/GenBank/DDBJ databases">
        <authorList>
            <person name="Nowell W R."/>
        </authorList>
    </citation>
    <scope>NUCLEOTIDE SEQUENCE</scope>
</reference>
<feature type="signal peptide" evidence="1">
    <location>
        <begin position="1"/>
        <end position="23"/>
    </location>
</feature>
<dbReference type="EMBL" id="CAJOBA010004421">
    <property type="protein sequence ID" value="CAF3712587.1"/>
    <property type="molecule type" value="Genomic_DNA"/>
</dbReference>
<organism evidence="2 4">
    <name type="scientific">Didymodactylos carnosus</name>
    <dbReference type="NCBI Taxonomy" id="1234261"/>
    <lineage>
        <taxon>Eukaryota</taxon>
        <taxon>Metazoa</taxon>
        <taxon>Spiralia</taxon>
        <taxon>Gnathifera</taxon>
        <taxon>Rotifera</taxon>
        <taxon>Eurotatoria</taxon>
        <taxon>Bdelloidea</taxon>
        <taxon>Philodinida</taxon>
        <taxon>Philodinidae</taxon>
        <taxon>Didymodactylos</taxon>
    </lineage>
</organism>
<comment type="caution">
    <text evidence="2">The sequence shown here is derived from an EMBL/GenBank/DDBJ whole genome shotgun (WGS) entry which is preliminary data.</text>
</comment>